<evidence type="ECO:0000313" key="8">
    <source>
        <dbReference type="Proteomes" id="UP000789390"/>
    </source>
</evidence>
<sequence length="678" mass="78620">MKIQSQKCLRMLAQLAILLLVITANSKSDDNTSSFDTLELAPTFLTAMKYGEIRLDIYEHADNKKSITLPANYKYFYAPIALLDHNSAVASFNNVKKQAQVSFRIEMWNEKIENQVVNYLTEFKKQAIPTYNVQVLPLQRVMLHNPRPSSIFSLPDWLPYRHDKWLNFKMQCLAQKDCDELAADMRSNPQQFNHLKLHLYLTSQKSKTKEMFISIDNVVKGEMVSTLLQKYDGVVNEVFLTAKDTNQLLMETTNNIIVEKFEDSDGVSSNSDSQIYNFLDKLLITSREVIKEQSIKMWDSVFWNEDNYRPDKTTKTLNDIHKKLNTESQKKMSEMYQNNKKEGSGLNLGFLNFSAGVNFNTELERHNLTTKEDIDKFYQESKDHVEWDGQKFVAKQLKLNKINLARLRDKQFFKDKTVSVRYSTAFLISSIYFVQNTNLTVTNEWQDIKDELKETKKNLDILKNQLNETIKKLMANLKKDLDERTSAITDIDGRKPESCKDLLDIGNKLSGFFTIKGGDKLYTVYCNFMKRSTDSDFQKWIGYVDVKSYAVYFHAQESASQYATSIITFSKEPLNEGNSFQTFRKDGEFIAPVSGKYFFSFTSVVYYNTLALVYLLKDDHRIGHALGQTNYQTLTLQCTVRLAAGETIKLQLYEGKIHNYRDDQMNFSGWLLEQDEII</sequence>
<evidence type="ECO:0000256" key="1">
    <source>
        <dbReference type="ARBA" id="ARBA00004613"/>
    </source>
</evidence>
<keyword evidence="2" id="KW-0964">Secreted</keyword>
<evidence type="ECO:0000259" key="6">
    <source>
        <dbReference type="SMART" id="SM00110"/>
    </source>
</evidence>
<dbReference type="PANTHER" id="PTHR22923:SF62">
    <property type="entry name" value="CVP18"/>
    <property type="match status" value="1"/>
</dbReference>
<dbReference type="Pfam" id="PF00386">
    <property type="entry name" value="C1q"/>
    <property type="match status" value="1"/>
</dbReference>
<accession>A0A8J2RV49</accession>
<dbReference type="InterPro" id="IPR001073">
    <property type="entry name" value="C1q_dom"/>
</dbReference>
<feature type="chain" id="PRO_5035251871" description="C1q domain-containing protein" evidence="5">
    <location>
        <begin position="29"/>
        <end position="678"/>
    </location>
</feature>
<protein>
    <recommendedName>
        <fullName evidence="6">C1q domain-containing protein</fullName>
    </recommendedName>
</protein>
<keyword evidence="3 5" id="KW-0732">Signal</keyword>
<dbReference type="SMART" id="SM00110">
    <property type="entry name" value="C1Q"/>
    <property type="match status" value="1"/>
</dbReference>
<dbReference type="OrthoDB" id="9889709at2759"/>
<organism evidence="7 8">
    <name type="scientific">Daphnia galeata</name>
    <dbReference type="NCBI Taxonomy" id="27404"/>
    <lineage>
        <taxon>Eukaryota</taxon>
        <taxon>Metazoa</taxon>
        <taxon>Ecdysozoa</taxon>
        <taxon>Arthropoda</taxon>
        <taxon>Crustacea</taxon>
        <taxon>Branchiopoda</taxon>
        <taxon>Diplostraca</taxon>
        <taxon>Cladocera</taxon>
        <taxon>Anomopoda</taxon>
        <taxon>Daphniidae</taxon>
        <taxon>Daphnia</taxon>
    </lineage>
</organism>
<dbReference type="Gene3D" id="2.60.120.40">
    <property type="match status" value="1"/>
</dbReference>
<dbReference type="Proteomes" id="UP000789390">
    <property type="component" value="Unassembled WGS sequence"/>
</dbReference>
<reference evidence="7" key="1">
    <citation type="submission" date="2021-11" db="EMBL/GenBank/DDBJ databases">
        <authorList>
            <person name="Schell T."/>
        </authorList>
    </citation>
    <scope>NUCLEOTIDE SEQUENCE</scope>
    <source>
        <strain evidence="7">M5</strain>
    </source>
</reference>
<dbReference type="AlphaFoldDB" id="A0A8J2RV49"/>
<gene>
    <name evidence="7" type="ORF">DGAL_LOCUS10103</name>
</gene>
<evidence type="ECO:0000256" key="2">
    <source>
        <dbReference type="ARBA" id="ARBA00022525"/>
    </source>
</evidence>
<dbReference type="InterPro" id="IPR008983">
    <property type="entry name" value="Tumour_necrosis_fac-like_dom"/>
</dbReference>
<dbReference type="InterPro" id="IPR050822">
    <property type="entry name" value="Cerebellin_Synaptic_Org"/>
</dbReference>
<proteinExistence type="predicted"/>
<feature type="domain" description="C1q" evidence="6">
    <location>
        <begin position="544"/>
        <end position="675"/>
    </location>
</feature>
<keyword evidence="8" id="KW-1185">Reference proteome</keyword>
<dbReference type="EMBL" id="CAKKLH010000242">
    <property type="protein sequence ID" value="CAH0106933.1"/>
    <property type="molecule type" value="Genomic_DNA"/>
</dbReference>
<dbReference type="PANTHER" id="PTHR22923">
    <property type="entry name" value="CEREBELLIN-RELATED"/>
    <property type="match status" value="1"/>
</dbReference>
<evidence type="ECO:0000256" key="5">
    <source>
        <dbReference type="SAM" id="SignalP"/>
    </source>
</evidence>
<evidence type="ECO:0000313" key="7">
    <source>
        <dbReference type="EMBL" id="CAH0106933.1"/>
    </source>
</evidence>
<evidence type="ECO:0000256" key="4">
    <source>
        <dbReference type="SAM" id="Coils"/>
    </source>
</evidence>
<evidence type="ECO:0000256" key="3">
    <source>
        <dbReference type="ARBA" id="ARBA00022729"/>
    </source>
</evidence>
<dbReference type="SUPFAM" id="SSF49842">
    <property type="entry name" value="TNF-like"/>
    <property type="match status" value="1"/>
</dbReference>
<name>A0A8J2RV49_9CRUS</name>
<feature type="coiled-coil region" evidence="4">
    <location>
        <begin position="445"/>
        <end position="483"/>
    </location>
</feature>
<dbReference type="GO" id="GO:0005615">
    <property type="term" value="C:extracellular space"/>
    <property type="evidence" value="ECO:0007669"/>
    <property type="project" value="TreeGrafter"/>
</dbReference>
<comment type="subcellular location">
    <subcellularLocation>
        <location evidence="1">Secreted</location>
    </subcellularLocation>
</comment>
<feature type="signal peptide" evidence="5">
    <location>
        <begin position="1"/>
        <end position="28"/>
    </location>
</feature>
<keyword evidence="4" id="KW-0175">Coiled coil</keyword>
<comment type="caution">
    <text evidence="7">The sequence shown here is derived from an EMBL/GenBank/DDBJ whole genome shotgun (WGS) entry which is preliminary data.</text>
</comment>